<dbReference type="Pfam" id="PF09351">
    <property type="entry name" value="DUF1993"/>
    <property type="match status" value="1"/>
</dbReference>
<gene>
    <name evidence="1" type="ORF">ABW99_04860</name>
</gene>
<dbReference type="Gene3D" id="1.20.120.450">
    <property type="entry name" value="dinb family like domain"/>
    <property type="match status" value="1"/>
</dbReference>
<protein>
    <recommendedName>
        <fullName evidence="3">DUF1993 domain-containing protein</fullName>
    </recommendedName>
</protein>
<dbReference type="PANTHER" id="PTHR36922:SF1">
    <property type="entry name" value="DUF1993 DOMAIN-CONTAINING PROTEIN"/>
    <property type="match status" value="1"/>
</dbReference>
<dbReference type="InterPro" id="IPR034660">
    <property type="entry name" value="DinB/YfiT-like"/>
</dbReference>
<organism evidence="1 2">
    <name type="scientific">Pandoraea thiooxydans</name>
    <dbReference type="NCBI Taxonomy" id="445709"/>
    <lineage>
        <taxon>Bacteria</taxon>
        <taxon>Pseudomonadati</taxon>
        <taxon>Pseudomonadota</taxon>
        <taxon>Betaproteobacteria</taxon>
        <taxon>Burkholderiales</taxon>
        <taxon>Burkholderiaceae</taxon>
        <taxon>Pandoraea</taxon>
    </lineage>
</organism>
<sequence length="163" mass="17599">MLGNLSGLLDKGAQLAQTKGFDPAVLVGAHLAPDMFALGRQVQVACELARNSVARLTGQAPAPAQEPGQTVEELKGTIAATIDYLHGIAAATFEGADTRDIEIQLPNDRVARMTGARYLRDWALPHFYFHVVTAYDILRHNGVEIGKPNYMAHIADAIQPRGQ</sequence>
<dbReference type="OrthoDB" id="338237at2"/>
<accession>A0A0G3EKS9</accession>
<reference evidence="2" key="1">
    <citation type="submission" date="2015-06" db="EMBL/GenBank/DDBJ databases">
        <authorList>
            <person name="Lim Y.L."/>
            <person name="Ee R."/>
            <person name="Yong D."/>
            <person name="How K.Y."/>
            <person name="Yin W.F."/>
            <person name="Chan K.G."/>
        </authorList>
    </citation>
    <scope>NUCLEOTIDE SEQUENCE [LARGE SCALE GENOMIC DNA]</scope>
    <source>
        <strain evidence="2">DSM 25325</strain>
    </source>
</reference>
<evidence type="ECO:0000313" key="1">
    <source>
        <dbReference type="EMBL" id="AKJ67653.2"/>
    </source>
</evidence>
<dbReference type="PANTHER" id="PTHR36922">
    <property type="entry name" value="BLL2446 PROTEIN"/>
    <property type="match status" value="1"/>
</dbReference>
<evidence type="ECO:0000313" key="2">
    <source>
        <dbReference type="Proteomes" id="UP000036700"/>
    </source>
</evidence>
<dbReference type="Proteomes" id="UP000036700">
    <property type="component" value="Chromosome"/>
</dbReference>
<proteinExistence type="predicted"/>
<dbReference type="SUPFAM" id="SSF109854">
    <property type="entry name" value="DinB/YfiT-like putative metalloenzymes"/>
    <property type="match status" value="1"/>
</dbReference>
<dbReference type="RefSeq" id="WP_047213320.1">
    <property type="nucleotide sequence ID" value="NZ_CP014839.1"/>
</dbReference>
<dbReference type="STRING" id="445709.ABW99_04860"/>
<dbReference type="AlphaFoldDB" id="A0A0G3EKS9"/>
<dbReference type="KEGG" id="ptx:ABW99_04860"/>
<dbReference type="InterPro" id="IPR018531">
    <property type="entry name" value="DUF1993"/>
</dbReference>
<evidence type="ECO:0008006" key="3">
    <source>
        <dbReference type="Google" id="ProtNLM"/>
    </source>
</evidence>
<keyword evidence="2" id="KW-1185">Reference proteome</keyword>
<name>A0A0G3EKS9_9BURK</name>
<dbReference type="EMBL" id="CP011568">
    <property type="protein sequence ID" value="AKJ67653.2"/>
    <property type="molecule type" value="Genomic_DNA"/>
</dbReference>